<feature type="region of interest" description="Disordered" evidence="1">
    <location>
        <begin position="468"/>
        <end position="506"/>
    </location>
</feature>
<dbReference type="Pfam" id="PF01857">
    <property type="entry name" value="RB_B"/>
    <property type="match status" value="1"/>
</dbReference>
<dbReference type="AlphaFoldDB" id="A0A9Y4JX01"/>
<evidence type="ECO:0000259" key="2">
    <source>
        <dbReference type="SMART" id="SM00385"/>
    </source>
</evidence>
<feature type="domain" description="Retinoblastoma-associated protein A-box" evidence="3">
    <location>
        <begin position="4"/>
        <end position="187"/>
    </location>
</feature>
<dbReference type="RefSeq" id="XP_008281221.1">
    <property type="nucleotide sequence ID" value="XM_008282999.1"/>
</dbReference>
<dbReference type="PANTHER" id="PTHR13742:SF8">
    <property type="entry name" value="RETINOBLASTOMA-LIKE PROTEIN 2"/>
    <property type="match status" value="1"/>
</dbReference>
<dbReference type="GO" id="GO:2000134">
    <property type="term" value="P:negative regulation of G1/S transition of mitotic cell cycle"/>
    <property type="evidence" value="ECO:0007669"/>
    <property type="project" value="TreeGrafter"/>
</dbReference>
<dbReference type="PANTHER" id="PTHR13742">
    <property type="entry name" value="RETINOBLASTOMA-ASSOCIATED PROTEIN RB -RELATED"/>
    <property type="match status" value="1"/>
</dbReference>
<feature type="compositionally biased region" description="Low complexity" evidence="1">
    <location>
        <begin position="342"/>
        <end position="352"/>
    </location>
</feature>
<organism evidence="4 6">
    <name type="scientific">Stegastes partitus</name>
    <name type="common">bicolor damselfish</name>
    <dbReference type="NCBI Taxonomy" id="144197"/>
    <lineage>
        <taxon>Eukaryota</taxon>
        <taxon>Metazoa</taxon>
        <taxon>Chordata</taxon>
        <taxon>Craniata</taxon>
        <taxon>Vertebrata</taxon>
        <taxon>Euteleostomi</taxon>
        <taxon>Actinopterygii</taxon>
        <taxon>Neopterygii</taxon>
        <taxon>Teleostei</taxon>
        <taxon>Neoteleostei</taxon>
        <taxon>Acanthomorphata</taxon>
        <taxon>Ovalentaria</taxon>
        <taxon>Pomacentridae</taxon>
        <taxon>Stegastes</taxon>
    </lineage>
</organism>
<evidence type="ECO:0000313" key="4">
    <source>
        <dbReference type="Proteomes" id="UP000694891"/>
    </source>
</evidence>
<dbReference type="InterPro" id="IPR002719">
    <property type="entry name" value="RB_B"/>
</dbReference>
<dbReference type="GO" id="GO:0030154">
    <property type="term" value="P:cell differentiation"/>
    <property type="evidence" value="ECO:0007669"/>
    <property type="project" value="TreeGrafter"/>
</dbReference>
<dbReference type="RefSeq" id="XP_008281222.1">
    <property type="nucleotide sequence ID" value="XM_008283000.1"/>
</dbReference>
<dbReference type="GO" id="GO:0000977">
    <property type="term" value="F:RNA polymerase II transcription regulatory region sequence-specific DNA binding"/>
    <property type="evidence" value="ECO:0007669"/>
    <property type="project" value="TreeGrafter"/>
</dbReference>
<protein>
    <submittedName>
        <fullName evidence="5 6">Retinoblastoma-like protein 2 isoform X1</fullName>
    </submittedName>
</protein>
<dbReference type="InterPro" id="IPR002720">
    <property type="entry name" value="RB_A"/>
</dbReference>
<name>A0A9Y4JX01_9TELE</name>
<evidence type="ECO:0000259" key="3">
    <source>
        <dbReference type="SMART" id="SM01368"/>
    </source>
</evidence>
<evidence type="ECO:0000313" key="5">
    <source>
        <dbReference type="RefSeq" id="XP_008281221.1"/>
    </source>
</evidence>
<gene>
    <name evidence="5 6" type="primary">rbl2</name>
</gene>
<sequence length="537" mass="61019">MATVPRGNMRKPRLGLCDGLIAMFRACSMDPTEAVKARLSGMLRMFLQHLKDNEGNENTKALAEKCCREAVIWYYRILENLICHEGNRLGISDVSLMQGILENDLFQRCLVACCLDITVTSKRLAYGFPVLLQIFELAPYHYWKVIGPVLRVGVGLPPSVFSHFAQVEESVLESLAWTSNSPLREEIRANEGRLPSCQQVMPPEQLEDPIRTDSEPGLSTSTDQQRSPSAVTRPERSSSLHLFARKVYTLMGKRLRELCSMLDISDELRLKIWTCFEHSLVHCVHLMADRHLDQLLMCAIYITARLTNIDIPFKHIMRCYKSQLHTSNSVCSNVLIPRRVTENPPNEGNNNGDHSGALPTPDTPSAHYPGPSQEERGNLIKFYNQVYLTEMTGFAKQKAPISGEDTPPPSTYPRQWKASPRRYRLSSRHSIFISQYNADTSPPRAPGLCYYFNSSPSERLREINNMIKTGSSPNRRRCAASRDAKDDEEEREDGPSTKRPRLGDQLAWQRRLRGVVNDRVASRNQDQRFPVPKPNLH</sequence>
<feature type="domain" description="Cyclin-like" evidence="2">
    <location>
        <begin position="253"/>
        <end position="395"/>
    </location>
</feature>
<dbReference type="GO" id="GO:0000785">
    <property type="term" value="C:chromatin"/>
    <property type="evidence" value="ECO:0007669"/>
    <property type="project" value="TreeGrafter"/>
</dbReference>
<proteinExistence type="predicted"/>
<dbReference type="InterPro" id="IPR036915">
    <property type="entry name" value="Cyclin-like_sf"/>
</dbReference>
<feature type="region of interest" description="Disordered" evidence="1">
    <location>
        <begin position="339"/>
        <end position="375"/>
    </location>
</feature>
<dbReference type="GO" id="GO:0005634">
    <property type="term" value="C:nucleus"/>
    <property type="evidence" value="ECO:0007669"/>
    <property type="project" value="InterPro"/>
</dbReference>
<keyword evidence="4" id="KW-1185">Reference proteome</keyword>
<dbReference type="SMART" id="SM00385">
    <property type="entry name" value="CYCLIN"/>
    <property type="match status" value="1"/>
</dbReference>
<evidence type="ECO:0000256" key="1">
    <source>
        <dbReference type="SAM" id="MobiDB-lite"/>
    </source>
</evidence>
<feature type="compositionally biased region" description="Polar residues" evidence="1">
    <location>
        <begin position="217"/>
        <end position="230"/>
    </location>
</feature>
<dbReference type="Pfam" id="PF01858">
    <property type="entry name" value="RB_A"/>
    <property type="match status" value="1"/>
</dbReference>
<reference evidence="5 6" key="1">
    <citation type="submission" date="2025-04" db="UniProtKB">
        <authorList>
            <consortium name="RefSeq"/>
        </authorList>
    </citation>
    <scope>IDENTIFICATION</scope>
</reference>
<feature type="region of interest" description="Disordered" evidence="1">
    <location>
        <begin position="207"/>
        <end position="236"/>
    </location>
</feature>
<dbReference type="GO" id="GO:0006357">
    <property type="term" value="P:regulation of transcription by RNA polymerase II"/>
    <property type="evidence" value="ECO:0007669"/>
    <property type="project" value="InterPro"/>
</dbReference>
<dbReference type="SMART" id="SM01368">
    <property type="entry name" value="RB_A"/>
    <property type="match status" value="1"/>
</dbReference>
<dbReference type="InterPro" id="IPR028309">
    <property type="entry name" value="RB_fam"/>
</dbReference>
<dbReference type="GO" id="GO:0005667">
    <property type="term" value="C:transcription regulator complex"/>
    <property type="evidence" value="ECO:0007669"/>
    <property type="project" value="TreeGrafter"/>
</dbReference>
<evidence type="ECO:0000313" key="6">
    <source>
        <dbReference type="RefSeq" id="XP_008281222.1"/>
    </source>
</evidence>
<dbReference type="Gene3D" id="1.10.472.10">
    <property type="entry name" value="Cyclin-like"/>
    <property type="match status" value="2"/>
</dbReference>
<dbReference type="Proteomes" id="UP000694891">
    <property type="component" value="Unplaced"/>
</dbReference>
<feature type="region of interest" description="Disordered" evidence="1">
    <location>
        <begin position="398"/>
        <end position="420"/>
    </location>
</feature>
<feature type="region of interest" description="Disordered" evidence="1">
    <location>
        <begin position="518"/>
        <end position="537"/>
    </location>
</feature>
<dbReference type="SUPFAM" id="SSF47954">
    <property type="entry name" value="Cyclin-like"/>
    <property type="match status" value="2"/>
</dbReference>
<dbReference type="InterPro" id="IPR013763">
    <property type="entry name" value="Cyclin-like_dom"/>
</dbReference>
<accession>A0A9Y4JX01</accession>